<accession>A0A4Y1X1J5</accession>
<dbReference type="GO" id="GO:0016740">
    <property type="term" value="F:transferase activity"/>
    <property type="evidence" value="ECO:0007669"/>
    <property type="project" value="UniProtKB-KW"/>
</dbReference>
<dbReference type="KEGG" id="ada:A5CPEGH6_18090"/>
<dbReference type="Pfam" id="PF02367">
    <property type="entry name" value="TsaE"/>
    <property type="match status" value="1"/>
</dbReference>
<comment type="subcellular location">
    <subcellularLocation>
        <location evidence="1">Cytoplasm</location>
    </subcellularLocation>
</comment>
<sequence>MRTIHITSQDELPDVARAVIRSLGRRTVVAFRGGMGAGKTTLIREIVAALGSADTVTSPTFAIVNQYKAGKERIHHFDFYRIDDQREAYDFGYEEYFYSGDLCLVEWPEKIEQLLPENTMNVRITADSDTARTFEID</sequence>
<keyword evidence="4" id="KW-0963">Cytoplasm</keyword>
<dbReference type="Proteomes" id="UP000319374">
    <property type="component" value="Chromosome"/>
</dbReference>
<evidence type="ECO:0000256" key="8">
    <source>
        <dbReference type="ARBA" id="ARBA00022840"/>
    </source>
</evidence>
<dbReference type="InterPro" id="IPR027417">
    <property type="entry name" value="P-loop_NTPase"/>
</dbReference>
<evidence type="ECO:0000256" key="10">
    <source>
        <dbReference type="ARBA" id="ARBA00032441"/>
    </source>
</evidence>
<dbReference type="SUPFAM" id="SSF52540">
    <property type="entry name" value="P-loop containing nucleoside triphosphate hydrolases"/>
    <property type="match status" value="1"/>
</dbReference>
<dbReference type="GO" id="GO:0005737">
    <property type="term" value="C:cytoplasm"/>
    <property type="evidence" value="ECO:0007669"/>
    <property type="project" value="UniProtKB-SubCell"/>
</dbReference>
<evidence type="ECO:0000313" key="11">
    <source>
        <dbReference type="EMBL" id="BBL07171.1"/>
    </source>
</evidence>
<dbReference type="EMBL" id="AP019736">
    <property type="protein sequence ID" value="BBL07171.1"/>
    <property type="molecule type" value="Genomic_DNA"/>
</dbReference>
<proteinExistence type="inferred from homology"/>
<protein>
    <recommendedName>
        <fullName evidence="3">tRNA threonylcarbamoyladenosine biosynthesis protein TsaE</fullName>
    </recommendedName>
    <alternativeName>
        <fullName evidence="10">t(6)A37 threonylcarbamoyladenosine biosynthesis protein TsaE</fullName>
    </alternativeName>
</protein>
<evidence type="ECO:0000256" key="7">
    <source>
        <dbReference type="ARBA" id="ARBA00022741"/>
    </source>
</evidence>
<evidence type="ECO:0000256" key="9">
    <source>
        <dbReference type="ARBA" id="ARBA00022842"/>
    </source>
</evidence>
<dbReference type="GO" id="GO:0002949">
    <property type="term" value="P:tRNA threonylcarbamoyladenosine modification"/>
    <property type="evidence" value="ECO:0007669"/>
    <property type="project" value="InterPro"/>
</dbReference>
<dbReference type="PANTHER" id="PTHR33540">
    <property type="entry name" value="TRNA THREONYLCARBAMOYLADENOSINE BIOSYNTHESIS PROTEIN TSAE"/>
    <property type="match status" value="1"/>
</dbReference>
<dbReference type="NCBIfam" id="TIGR00150">
    <property type="entry name" value="T6A_YjeE"/>
    <property type="match status" value="1"/>
</dbReference>
<keyword evidence="8" id="KW-0067">ATP-binding</keyword>
<keyword evidence="9" id="KW-0460">Magnesium</keyword>
<evidence type="ECO:0000256" key="2">
    <source>
        <dbReference type="ARBA" id="ARBA00007599"/>
    </source>
</evidence>
<keyword evidence="5" id="KW-0819">tRNA processing</keyword>
<evidence type="ECO:0000256" key="6">
    <source>
        <dbReference type="ARBA" id="ARBA00022723"/>
    </source>
</evidence>
<dbReference type="RefSeq" id="WP_141429238.1">
    <property type="nucleotide sequence ID" value="NZ_AP019736.1"/>
</dbReference>
<dbReference type="OrthoDB" id="9815896at2"/>
<keyword evidence="11" id="KW-0808">Transferase</keyword>
<evidence type="ECO:0000256" key="4">
    <source>
        <dbReference type="ARBA" id="ARBA00022490"/>
    </source>
</evidence>
<dbReference type="GeneID" id="98673794"/>
<dbReference type="GO" id="GO:0005524">
    <property type="term" value="F:ATP binding"/>
    <property type="evidence" value="ECO:0007669"/>
    <property type="project" value="UniProtKB-KW"/>
</dbReference>
<comment type="similarity">
    <text evidence="2">Belongs to the TsaE family.</text>
</comment>
<evidence type="ECO:0000313" key="12">
    <source>
        <dbReference type="Proteomes" id="UP000319374"/>
    </source>
</evidence>
<dbReference type="AlphaFoldDB" id="A0A4Y1X1J5"/>
<evidence type="ECO:0000256" key="1">
    <source>
        <dbReference type="ARBA" id="ARBA00004496"/>
    </source>
</evidence>
<keyword evidence="12" id="KW-1185">Reference proteome</keyword>
<organism evidence="11 12">
    <name type="scientific">Alistipes dispar</name>
    <dbReference type="NCBI Taxonomy" id="2585119"/>
    <lineage>
        <taxon>Bacteria</taxon>
        <taxon>Pseudomonadati</taxon>
        <taxon>Bacteroidota</taxon>
        <taxon>Bacteroidia</taxon>
        <taxon>Bacteroidales</taxon>
        <taxon>Rikenellaceae</taxon>
        <taxon>Alistipes</taxon>
    </lineage>
</organism>
<dbReference type="GO" id="GO:0046872">
    <property type="term" value="F:metal ion binding"/>
    <property type="evidence" value="ECO:0007669"/>
    <property type="project" value="UniProtKB-KW"/>
</dbReference>
<name>A0A4Y1X1J5_9BACT</name>
<gene>
    <name evidence="11" type="ORF">A5CPEGH6_18090</name>
</gene>
<dbReference type="Gene3D" id="3.40.50.300">
    <property type="entry name" value="P-loop containing nucleotide triphosphate hydrolases"/>
    <property type="match status" value="1"/>
</dbReference>
<keyword evidence="7" id="KW-0547">Nucleotide-binding</keyword>
<dbReference type="PANTHER" id="PTHR33540:SF2">
    <property type="entry name" value="TRNA THREONYLCARBAMOYLADENOSINE BIOSYNTHESIS PROTEIN TSAE"/>
    <property type="match status" value="1"/>
</dbReference>
<keyword evidence="6" id="KW-0479">Metal-binding</keyword>
<reference evidence="12" key="1">
    <citation type="submission" date="2019-06" db="EMBL/GenBank/DDBJ databases">
        <title>Alistipes onderdonkii subsp. vulgaris subsp. nov., Alistipes dispar sp. nov. and Alistipes communis sp. nov., isolated from human faeces, and creation of Alistipes onderdonkii subsp. onderdonkii subsp. nov.</title>
        <authorList>
            <person name="Sakamoto M."/>
            <person name="Ikeyama N."/>
            <person name="Ogata Y."/>
            <person name="Suda W."/>
            <person name="Iino T."/>
            <person name="Hattori M."/>
            <person name="Ohkuma M."/>
        </authorList>
    </citation>
    <scope>NUCLEOTIDE SEQUENCE [LARGE SCALE GENOMIC DNA]</scope>
    <source>
        <strain evidence="12">5CPEGH6</strain>
    </source>
</reference>
<evidence type="ECO:0000256" key="3">
    <source>
        <dbReference type="ARBA" id="ARBA00019010"/>
    </source>
</evidence>
<evidence type="ECO:0000256" key="5">
    <source>
        <dbReference type="ARBA" id="ARBA00022694"/>
    </source>
</evidence>
<dbReference type="InterPro" id="IPR003442">
    <property type="entry name" value="T6A_TsaE"/>
</dbReference>